<geneLocation type="plasmid" evidence="2">
    <name>prsp8c3a</name>
</geneLocation>
<protein>
    <submittedName>
        <fullName evidence="1">Uncharacterized protein</fullName>
    </submittedName>
</protein>
<evidence type="ECO:0000313" key="1">
    <source>
        <dbReference type="EMBL" id="APO77249.1"/>
    </source>
</evidence>
<dbReference type="Proteomes" id="UP000185109">
    <property type="component" value="Plasmid pRsp8C3a"/>
</dbReference>
<proteinExistence type="predicted"/>
<accession>A0A1L5PAS0</accession>
<dbReference type="AlphaFoldDB" id="A0A1L5PAS0"/>
<dbReference type="EMBL" id="CP017242">
    <property type="protein sequence ID" value="APO77249.1"/>
    <property type="molecule type" value="Genomic_DNA"/>
</dbReference>
<organism evidence="1 2">
    <name type="scientific">Rhizobium etli 8C-3</name>
    <dbReference type="NCBI Taxonomy" id="538025"/>
    <lineage>
        <taxon>Bacteria</taxon>
        <taxon>Pseudomonadati</taxon>
        <taxon>Pseudomonadota</taxon>
        <taxon>Alphaproteobacteria</taxon>
        <taxon>Hyphomicrobiales</taxon>
        <taxon>Rhizobiaceae</taxon>
        <taxon>Rhizobium/Agrobacterium group</taxon>
        <taxon>Rhizobium</taxon>
    </lineage>
</organism>
<keyword evidence="1" id="KW-0614">Plasmid</keyword>
<sequence>MTQTGGLRSVHCQVKPVLQPMTAALRNDNPALQENCPQLVQSSSLSNNPITSAMKVLHIQLLFFLDLNESHSWPRGCFCYSLRITIIVFLGP</sequence>
<name>A0A1L5PAS0_RHIET</name>
<evidence type="ECO:0000313" key="2">
    <source>
        <dbReference type="Proteomes" id="UP000185109"/>
    </source>
</evidence>
<gene>
    <name evidence="1" type="ORF">AM571_PA00370</name>
</gene>
<reference evidence="1 2" key="1">
    <citation type="submission" date="2016-09" db="EMBL/GenBank/DDBJ databases">
        <title>The complete genome sequences of Rhizobium gallicum, symbiovars gallicum and phaseoli, symbionts associated to common bean (Phaseolus vulgaris).</title>
        <authorList>
            <person name="Bustos P."/>
            <person name="Santamaria R.I."/>
            <person name="Perez-Carrascal O.M."/>
            <person name="Juarez S."/>
            <person name="Lozano L."/>
            <person name="Martinez-Flores I."/>
            <person name="Martinez-Romero E."/>
            <person name="Cevallos M."/>
            <person name="Romero D."/>
            <person name="Davila G."/>
            <person name="Gonzalez V."/>
        </authorList>
    </citation>
    <scope>NUCLEOTIDE SEQUENCE [LARGE SCALE GENOMIC DNA]</scope>
    <source>
        <strain evidence="1 2">8C-3</strain>
        <plasmid evidence="2">Plasmid prsp8c3a</plasmid>
    </source>
</reference>